<dbReference type="eggNOG" id="COG3356">
    <property type="taxonomic scope" value="Bacteria"/>
</dbReference>
<dbReference type="STRING" id="71657.SAMN02982996_01201"/>
<evidence type="ECO:0000256" key="1">
    <source>
        <dbReference type="SAM" id="MobiDB-lite"/>
    </source>
</evidence>
<sequence length="509" mass="53885">MTSGLQMRMPSGASSDAVCPAISDEFLQFRRPRCPPLSSGFARDGDDHTTIDSRRRERPYDGPMMKKTFLRASLAMGFMLLCELAQATTFTAGAGRADIAIPDDIYPIDGFVGQHDPLATRVILLDDGTTRLGIIVVDQTSLSDESIANMKDALQQVAQVAPAQTIVSASHGFSAPHVLPHEHTSPDVQAQSTRMQQALLNAVRSAALSAVKSMTIAQVGYGEGVSRVNVNRDVSTPFGWWLGANGEGNSDPALSVLRIDTARGAPLAVVINYAVQSSVMDGSTLKAGGKLITSDLAGVATRYVEQHGGAPVAAFLVGAAGDQAPRRQANRHVVNHDGSVTRVDSHEEGFTLLDQLGTELGRAATEVSGGIHAAATPTLTLERKSVTVTSQTNSPGNAPKGPVTTYTYTPGRPVALPVVLIRIGDIALVGVQPELAAQIGERIKAESPFAHTWVLTMVDGAAKYLPDDASYNRFTYEARSSGFAQGSADKLVDAVHGWLNDLHRAAPHP</sequence>
<name>A0A1H3ZK06_9GAMM</name>
<dbReference type="EMBL" id="FNQS01000003">
    <property type="protein sequence ID" value="SEA23594.1"/>
    <property type="molecule type" value="Genomic_DNA"/>
</dbReference>
<organism evidence="2 3">
    <name type="scientific">Lonsdalea quercina</name>
    <dbReference type="NCBI Taxonomy" id="71657"/>
    <lineage>
        <taxon>Bacteria</taxon>
        <taxon>Pseudomonadati</taxon>
        <taxon>Pseudomonadota</taxon>
        <taxon>Gammaproteobacteria</taxon>
        <taxon>Enterobacterales</taxon>
        <taxon>Pectobacteriaceae</taxon>
        <taxon>Lonsdalea</taxon>
    </lineage>
</organism>
<dbReference type="AlphaFoldDB" id="A0A1H3ZK06"/>
<feature type="region of interest" description="Disordered" evidence="1">
    <location>
        <begin position="38"/>
        <end position="60"/>
    </location>
</feature>
<dbReference type="Proteomes" id="UP000187280">
    <property type="component" value="Unassembled WGS sequence"/>
</dbReference>
<evidence type="ECO:0000313" key="2">
    <source>
        <dbReference type="EMBL" id="SEA23594.1"/>
    </source>
</evidence>
<accession>A0A1H3ZK06</accession>
<evidence type="ECO:0008006" key="4">
    <source>
        <dbReference type="Google" id="ProtNLM"/>
    </source>
</evidence>
<keyword evidence="3" id="KW-1185">Reference proteome</keyword>
<proteinExistence type="predicted"/>
<reference evidence="2 3" key="1">
    <citation type="submission" date="2016-10" db="EMBL/GenBank/DDBJ databases">
        <authorList>
            <person name="de Groot N.N."/>
        </authorList>
    </citation>
    <scope>NUCLEOTIDE SEQUENCE [LARGE SCALE GENOMIC DNA]</scope>
    <source>
        <strain evidence="2 3">ATCC 29281</strain>
    </source>
</reference>
<gene>
    <name evidence="2" type="ORF">SAMN02982996_01201</name>
</gene>
<feature type="compositionally biased region" description="Basic and acidic residues" evidence="1">
    <location>
        <begin position="43"/>
        <end position="60"/>
    </location>
</feature>
<evidence type="ECO:0000313" key="3">
    <source>
        <dbReference type="Proteomes" id="UP000187280"/>
    </source>
</evidence>
<protein>
    <recommendedName>
        <fullName evidence="4">Neutral/alkaline non-lysosomal ceramidase, N-terminal</fullName>
    </recommendedName>
</protein>